<dbReference type="UniPathway" id="UPA00895"/>
<evidence type="ECO:0000256" key="2">
    <source>
        <dbReference type="ARBA" id="ARBA00022692"/>
    </source>
</evidence>
<dbReference type="EMBL" id="CP035758">
    <property type="protein sequence ID" value="QBD78930.1"/>
    <property type="molecule type" value="Genomic_DNA"/>
</dbReference>
<dbReference type="Pfam" id="PF07291">
    <property type="entry name" value="MauE"/>
    <property type="match status" value="1"/>
</dbReference>
<dbReference type="KEGG" id="kbs:EPA93_24275"/>
<evidence type="ECO:0000259" key="6">
    <source>
        <dbReference type="Pfam" id="PF07291"/>
    </source>
</evidence>
<evidence type="ECO:0000256" key="4">
    <source>
        <dbReference type="ARBA" id="ARBA00023136"/>
    </source>
</evidence>
<proteinExistence type="predicted"/>
<evidence type="ECO:0000256" key="5">
    <source>
        <dbReference type="SAM" id="Phobius"/>
    </source>
</evidence>
<keyword evidence="3 5" id="KW-1133">Transmembrane helix</keyword>
<feature type="transmembrane region" description="Helical" evidence="5">
    <location>
        <begin position="46"/>
        <end position="70"/>
    </location>
</feature>
<evidence type="ECO:0000256" key="1">
    <source>
        <dbReference type="ARBA" id="ARBA00004141"/>
    </source>
</evidence>
<feature type="domain" description="Methylamine utilisation protein MauE" evidence="6">
    <location>
        <begin position="5"/>
        <end position="136"/>
    </location>
</feature>
<evidence type="ECO:0000313" key="7">
    <source>
        <dbReference type="EMBL" id="QBD78930.1"/>
    </source>
</evidence>
<dbReference type="GO" id="GO:0016020">
    <property type="term" value="C:membrane"/>
    <property type="evidence" value="ECO:0007669"/>
    <property type="project" value="UniProtKB-SubCell"/>
</dbReference>
<reference evidence="7 8" key="1">
    <citation type="submission" date="2019-01" db="EMBL/GenBank/DDBJ databases">
        <title>Ktedonosporobacter rubrisoli SCAWS-G2.</title>
        <authorList>
            <person name="Huang Y."/>
            <person name="Yan B."/>
        </authorList>
    </citation>
    <scope>NUCLEOTIDE SEQUENCE [LARGE SCALE GENOMIC DNA]</scope>
    <source>
        <strain evidence="7 8">SCAWS-G2</strain>
    </source>
</reference>
<dbReference type="GO" id="GO:0030416">
    <property type="term" value="P:methylamine metabolic process"/>
    <property type="evidence" value="ECO:0007669"/>
    <property type="project" value="InterPro"/>
</dbReference>
<keyword evidence="2 5" id="KW-0812">Transmembrane</keyword>
<accession>A0A4P6JUE1</accession>
<dbReference type="AlphaFoldDB" id="A0A4P6JUE1"/>
<feature type="transmembrane region" description="Helical" evidence="5">
    <location>
        <begin position="144"/>
        <end position="165"/>
    </location>
</feature>
<protein>
    <recommendedName>
        <fullName evidence="6">Methylamine utilisation protein MauE domain-containing protein</fullName>
    </recommendedName>
</protein>
<dbReference type="Proteomes" id="UP000290365">
    <property type="component" value="Chromosome"/>
</dbReference>
<feature type="transmembrane region" description="Helical" evidence="5">
    <location>
        <begin position="76"/>
        <end position="96"/>
    </location>
</feature>
<comment type="subcellular location">
    <subcellularLocation>
        <location evidence="1">Membrane</location>
        <topology evidence="1">Multi-pass membrane protein</topology>
    </subcellularLocation>
</comment>
<name>A0A4P6JUE1_KTERU</name>
<dbReference type="RefSeq" id="WP_129889983.1">
    <property type="nucleotide sequence ID" value="NZ_CP035758.1"/>
</dbReference>
<gene>
    <name evidence="7" type="ORF">EPA93_24275</name>
</gene>
<evidence type="ECO:0000256" key="3">
    <source>
        <dbReference type="ARBA" id="ARBA00022989"/>
    </source>
</evidence>
<organism evidence="7 8">
    <name type="scientific">Ktedonosporobacter rubrisoli</name>
    <dbReference type="NCBI Taxonomy" id="2509675"/>
    <lineage>
        <taxon>Bacteria</taxon>
        <taxon>Bacillati</taxon>
        <taxon>Chloroflexota</taxon>
        <taxon>Ktedonobacteria</taxon>
        <taxon>Ktedonobacterales</taxon>
        <taxon>Ktedonosporobacteraceae</taxon>
        <taxon>Ktedonosporobacter</taxon>
    </lineage>
</organism>
<evidence type="ECO:0000313" key="8">
    <source>
        <dbReference type="Proteomes" id="UP000290365"/>
    </source>
</evidence>
<sequence length="179" mass="20769">MQLSQIVCLLIDVYFGLALGIAGLIKINNYASFIHILQHHYRFPKWISNTLGKVFPWIEIFLAISLLVPLPLYRLIVTWSIIFIFLLFLLCKIVLIRRSHLQSNCGCYGEITRKQNVLESTLTLIIQIAALSFLLFLIYTAPSPLWQCYLMGFGLLIGSYIWFLFQIWKRRQALLAQSN</sequence>
<keyword evidence="4 5" id="KW-0472">Membrane</keyword>
<keyword evidence="8" id="KW-1185">Reference proteome</keyword>
<dbReference type="InterPro" id="IPR009908">
    <property type="entry name" value="Methylamine_util_MauE"/>
</dbReference>
<feature type="transmembrane region" description="Helical" evidence="5">
    <location>
        <begin position="117"/>
        <end position="138"/>
    </location>
</feature>